<organism evidence="2 3">
    <name type="scientific">Bacillus velezensis (strain DSM 23117 / BGSC 10A6 / LMG 26770 / FZB42)</name>
    <name type="common">Bacillus amyloliquefaciens subsp. plantarum</name>
    <dbReference type="NCBI Taxonomy" id="326423"/>
    <lineage>
        <taxon>Bacteria</taxon>
        <taxon>Bacillati</taxon>
        <taxon>Bacillota</taxon>
        <taxon>Bacilli</taxon>
        <taxon>Bacillales</taxon>
        <taxon>Bacillaceae</taxon>
        <taxon>Bacillus</taxon>
        <taxon>Bacillus amyloliquefaciens group</taxon>
    </lineage>
</organism>
<keyword evidence="1" id="KW-0732">Signal</keyword>
<dbReference type="RefSeq" id="WP_041482202.1">
    <property type="nucleotide sequence ID" value="NC_009725.2"/>
</dbReference>
<protein>
    <recommendedName>
        <fullName evidence="4">DUF2147 domain-containing protein</fullName>
    </recommendedName>
</protein>
<accession>A7Z5W7</accession>
<dbReference type="KEGG" id="bay:RBAM_020310"/>
<dbReference type="EMBL" id="CP000560">
    <property type="protein sequence ID" value="ABS74393.2"/>
    <property type="molecule type" value="Genomic_DNA"/>
</dbReference>
<evidence type="ECO:0000313" key="2">
    <source>
        <dbReference type="EMBL" id="ABS74393.2"/>
    </source>
</evidence>
<dbReference type="GeneID" id="93081164"/>
<dbReference type="HOGENOM" id="CLU_149802_1_0_9"/>
<evidence type="ECO:0000313" key="3">
    <source>
        <dbReference type="Proteomes" id="UP000001120"/>
    </source>
</evidence>
<proteinExistence type="predicted"/>
<evidence type="ECO:0008006" key="4">
    <source>
        <dbReference type="Google" id="ProtNLM"/>
    </source>
</evidence>
<gene>
    <name evidence="2" type="ordered locus">RBAM_020310</name>
</gene>
<sequence length="148" mass="16518">MKKTSKILMGASALLIAGSTFICSPKAEAAMSSWQTVQGIKGCEARVWTDATTYTRKATSIDVYAQTNGKCGTLNYRMGVTTLDGEYNIGNFSHKGSFSNKTPVKKFYFSKLLKPTFKERWQVNVELYKGGKMKDAVQSKTIYVEKRK</sequence>
<dbReference type="AlphaFoldDB" id="A7Z5W7"/>
<evidence type="ECO:0000256" key="1">
    <source>
        <dbReference type="SAM" id="SignalP"/>
    </source>
</evidence>
<keyword evidence="3" id="KW-1185">Reference proteome</keyword>
<feature type="chain" id="PRO_5021276102" description="DUF2147 domain-containing protein" evidence="1">
    <location>
        <begin position="30"/>
        <end position="148"/>
    </location>
</feature>
<reference evidence="2 3" key="1">
    <citation type="journal article" date="2007" name="Nat. Biotechnol.">
        <title>Comparative analysis of the complete genome sequence of the plant growth-promoting bacterium Bacillus amyloliquefaciens FZB42.</title>
        <authorList>
            <person name="Chen X.H."/>
            <person name="Koumoutsi A."/>
            <person name="Scholz R."/>
            <person name="Eisenreich A."/>
            <person name="Schneider K."/>
            <person name="Heinemeyer I."/>
            <person name="Morgenstern B."/>
            <person name="Voss B."/>
            <person name="Hess W.R."/>
            <person name="Reva O."/>
            <person name="Junge H."/>
            <person name="Voigt B."/>
            <person name="Jungblut P.R."/>
            <person name="Vater J."/>
            <person name="Sussmuth R."/>
            <person name="Liesegang H."/>
            <person name="Strittmatter A."/>
            <person name="Gottschalk G."/>
            <person name="Borriss R."/>
        </authorList>
    </citation>
    <scope>NUCLEOTIDE SEQUENCE [LARGE SCALE GENOMIC DNA]</scope>
    <source>
        <strain evidence="3">DSM 23117 / BGSC 10A6 / LMG 26770 / FZB42</strain>
    </source>
</reference>
<name>A7Z5W7_BACVZ</name>
<dbReference type="Proteomes" id="UP000001120">
    <property type="component" value="Chromosome"/>
</dbReference>
<feature type="signal peptide" evidence="1">
    <location>
        <begin position="1"/>
        <end position="29"/>
    </location>
</feature>